<feature type="chain" id="PRO_5016310604" description="Lipoprotein" evidence="1">
    <location>
        <begin position="23"/>
        <end position="163"/>
    </location>
</feature>
<evidence type="ECO:0000256" key="1">
    <source>
        <dbReference type="SAM" id="SignalP"/>
    </source>
</evidence>
<evidence type="ECO:0000313" key="2">
    <source>
        <dbReference type="EMBL" id="PWL55293.1"/>
    </source>
</evidence>
<dbReference type="PROSITE" id="PS51257">
    <property type="entry name" value="PROKAR_LIPOPROTEIN"/>
    <property type="match status" value="1"/>
</dbReference>
<accession>A0A316MFK8</accession>
<organism evidence="2 3">
    <name type="scientific">Clostridium cadaveris</name>
    <dbReference type="NCBI Taxonomy" id="1529"/>
    <lineage>
        <taxon>Bacteria</taxon>
        <taxon>Bacillati</taxon>
        <taxon>Bacillota</taxon>
        <taxon>Clostridia</taxon>
        <taxon>Eubacteriales</taxon>
        <taxon>Clostridiaceae</taxon>
        <taxon>Clostridium</taxon>
    </lineage>
</organism>
<reference evidence="2 3" key="1">
    <citation type="submission" date="2018-03" db="EMBL/GenBank/DDBJ databases">
        <title>The uncultured portion of the human microbiome is neutrally assembled.</title>
        <authorList>
            <person name="Jeraldo P."/>
            <person name="Boardman L."/>
            <person name="White B.A."/>
            <person name="Nelson H."/>
            <person name="Goldenfeld N."/>
            <person name="Chia N."/>
        </authorList>
    </citation>
    <scope>NUCLEOTIDE SEQUENCE [LARGE SCALE GENOMIC DNA]</scope>
    <source>
        <strain evidence="2">CIM:MAG 903</strain>
    </source>
</reference>
<evidence type="ECO:0000313" key="3">
    <source>
        <dbReference type="Proteomes" id="UP000246114"/>
    </source>
</evidence>
<dbReference type="EMBL" id="QAMZ01000008">
    <property type="protein sequence ID" value="PWL55293.1"/>
    <property type="molecule type" value="Genomic_DNA"/>
</dbReference>
<proteinExistence type="predicted"/>
<name>A0A316MFK8_9CLOT</name>
<gene>
    <name evidence="2" type="ORF">DBY38_02200</name>
</gene>
<dbReference type="Proteomes" id="UP000246114">
    <property type="component" value="Unassembled WGS sequence"/>
</dbReference>
<protein>
    <recommendedName>
        <fullName evidence="4">Lipoprotein</fullName>
    </recommendedName>
</protein>
<evidence type="ECO:0008006" key="4">
    <source>
        <dbReference type="Google" id="ProtNLM"/>
    </source>
</evidence>
<dbReference type="AlphaFoldDB" id="A0A316MFK8"/>
<comment type="caution">
    <text evidence="2">The sequence shown here is derived from an EMBL/GenBank/DDBJ whole genome shotgun (WGS) entry which is preliminary data.</text>
</comment>
<keyword evidence="1" id="KW-0732">Signal</keyword>
<feature type="signal peptide" evidence="1">
    <location>
        <begin position="1"/>
        <end position="22"/>
    </location>
</feature>
<sequence>MKKIFLLVITITMLGVVGCSSANSSDKKESSDTPKKEAIVLTDEEQDKALETINFMCEGTAYDKSIIKLESEQHDQGLRIDNVLQVSVIKDRSEVETYFRLEGAGDTVEDSIKKALTLDTAVSAATEDLNKINEFDKIIAVLYSSEEDYKNDNSYLVDTLEID</sequence>